<evidence type="ECO:0000313" key="2">
    <source>
        <dbReference type="EMBL" id="MFC3041020.1"/>
    </source>
</evidence>
<organism evidence="2 3">
    <name type="scientific">Virgibacillus xinjiangensis</name>
    <dbReference type="NCBI Taxonomy" id="393090"/>
    <lineage>
        <taxon>Bacteria</taxon>
        <taxon>Bacillati</taxon>
        <taxon>Bacillota</taxon>
        <taxon>Bacilli</taxon>
        <taxon>Bacillales</taxon>
        <taxon>Bacillaceae</taxon>
        <taxon>Virgibacillus</taxon>
    </lineage>
</organism>
<feature type="transmembrane region" description="Helical" evidence="1">
    <location>
        <begin position="31"/>
        <end position="51"/>
    </location>
</feature>
<comment type="caution">
    <text evidence="2">The sequence shown here is derived from an EMBL/GenBank/DDBJ whole genome shotgun (WGS) entry which is preliminary data.</text>
</comment>
<evidence type="ECO:0000313" key="3">
    <source>
        <dbReference type="Proteomes" id="UP001595279"/>
    </source>
</evidence>
<sequence>MVEILAIATIIAPVTSGLVQALKGAVKLNKRYIPLMAVIVGTAIGAAAFFIEASLGERLWAGGISGLASVGLFELGKIRREEKEDHIK</sequence>
<gene>
    <name evidence="2" type="ORF">ACFOGI_12295</name>
</gene>
<dbReference type="RefSeq" id="WP_390272928.1">
    <property type="nucleotide sequence ID" value="NZ_JBHRSA010000046.1"/>
</dbReference>
<proteinExistence type="predicted"/>
<reference evidence="3" key="1">
    <citation type="journal article" date="2019" name="Int. J. Syst. Evol. Microbiol.">
        <title>The Global Catalogue of Microorganisms (GCM) 10K type strain sequencing project: providing services to taxonomists for standard genome sequencing and annotation.</title>
        <authorList>
            <consortium name="The Broad Institute Genomics Platform"/>
            <consortium name="The Broad Institute Genome Sequencing Center for Infectious Disease"/>
            <person name="Wu L."/>
            <person name="Ma J."/>
        </authorList>
    </citation>
    <scope>NUCLEOTIDE SEQUENCE [LARGE SCALE GENOMIC DNA]</scope>
    <source>
        <strain evidence="3">KCTC 13128</strain>
    </source>
</reference>
<dbReference type="InterPro" id="IPR009708">
    <property type="entry name" value="Phage_A118_holin/antiholin"/>
</dbReference>
<dbReference type="EMBL" id="JBHRSA010000046">
    <property type="protein sequence ID" value="MFC3041020.1"/>
    <property type="molecule type" value="Genomic_DNA"/>
</dbReference>
<evidence type="ECO:0000256" key="1">
    <source>
        <dbReference type="SAM" id="Phobius"/>
    </source>
</evidence>
<keyword evidence="1" id="KW-0472">Membrane</keyword>
<accession>A0ABV7CXX7</accession>
<name>A0ABV7CXX7_9BACI</name>
<keyword evidence="3" id="KW-1185">Reference proteome</keyword>
<dbReference type="Pfam" id="PF06946">
    <property type="entry name" value="Phage_holin_5_1"/>
    <property type="match status" value="1"/>
</dbReference>
<protein>
    <submittedName>
        <fullName evidence="2">Holin</fullName>
    </submittedName>
</protein>
<dbReference type="Proteomes" id="UP001595279">
    <property type="component" value="Unassembled WGS sequence"/>
</dbReference>
<keyword evidence="1" id="KW-1133">Transmembrane helix</keyword>
<keyword evidence="1" id="KW-0812">Transmembrane</keyword>